<gene>
    <name evidence="1" type="ORF">PLEPLA_LOCUS21111</name>
</gene>
<dbReference type="EMBL" id="CADEAL010001508">
    <property type="protein sequence ID" value="CAB1433023.1"/>
    <property type="molecule type" value="Genomic_DNA"/>
</dbReference>
<dbReference type="Proteomes" id="UP001153269">
    <property type="component" value="Unassembled WGS sequence"/>
</dbReference>
<keyword evidence="2" id="KW-1185">Reference proteome</keyword>
<proteinExistence type="predicted"/>
<protein>
    <submittedName>
        <fullName evidence="1">Uncharacterized protein</fullName>
    </submittedName>
</protein>
<evidence type="ECO:0000313" key="2">
    <source>
        <dbReference type="Proteomes" id="UP001153269"/>
    </source>
</evidence>
<comment type="caution">
    <text evidence="1">The sequence shown here is derived from an EMBL/GenBank/DDBJ whole genome shotgun (WGS) entry which is preliminary data.</text>
</comment>
<accession>A0A9N7YPF3</accession>
<evidence type="ECO:0000313" key="1">
    <source>
        <dbReference type="EMBL" id="CAB1433023.1"/>
    </source>
</evidence>
<organism evidence="1 2">
    <name type="scientific">Pleuronectes platessa</name>
    <name type="common">European plaice</name>
    <dbReference type="NCBI Taxonomy" id="8262"/>
    <lineage>
        <taxon>Eukaryota</taxon>
        <taxon>Metazoa</taxon>
        <taxon>Chordata</taxon>
        <taxon>Craniata</taxon>
        <taxon>Vertebrata</taxon>
        <taxon>Euteleostomi</taxon>
        <taxon>Actinopterygii</taxon>
        <taxon>Neopterygii</taxon>
        <taxon>Teleostei</taxon>
        <taxon>Neoteleostei</taxon>
        <taxon>Acanthomorphata</taxon>
        <taxon>Carangaria</taxon>
        <taxon>Pleuronectiformes</taxon>
        <taxon>Pleuronectoidei</taxon>
        <taxon>Pleuronectidae</taxon>
        <taxon>Pleuronectes</taxon>
    </lineage>
</organism>
<dbReference type="AlphaFoldDB" id="A0A9N7YPF3"/>
<reference evidence="1" key="1">
    <citation type="submission" date="2020-03" db="EMBL/GenBank/DDBJ databases">
        <authorList>
            <person name="Weist P."/>
        </authorList>
    </citation>
    <scope>NUCLEOTIDE SEQUENCE</scope>
</reference>
<sequence length="111" mass="11846">MVGRTPTISDTDETTGIAVESLALSPPCTLRPTLLSHRAQLTRSGRHFSSVSAWHHWPPPCRAKALKTGRLSLPDLSGNITVGAAVADLPSMRIFNGHVPNLVQISAEANN</sequence>
<name>A0A9N7YPF3_PLEPL</name>